<gene>
    <name evidence="2" type="ORF">CDL15_Pgr012293</name>
</gene>
<feature type="compositionally biased region" description="Gly residues" evidence="1">
    <location>
        <begin position="60"/>
        <end position="81"/>
    </location>
</feature>
<comment type="caution">
    <text evidence="2">The sequence shown here is derived from an EMBL/GenBank/DDBJ whole genome shotgun (WGS) entry which is preliminary data.</text>
</comment>
<name>A0A218WRR7_PUNGR</name>
<organism evidence="2 3">
    <name type="scientific">Punica granatum</name>
    <name type="common">Pomegranate</name>
    <dbReference type="NCBI Taxonomy" id="22663"/>
    <lineage>
        <taxon>Eukaryota</taxon>
        <taxon>Viridiplantae</taxon>
        <taxon>Streptophyta</taxon>
        <taxon>Embryophyta</taxon>
        <taxon>Tracheophyta</taxon>
        <taxon>Spermatophyta</taxon>
        <taxon>Magnoliopsida</taxon>
        <taxon>eudicotyledons</taxon>
        <taxon>Gunneridae</taxon>
        <taxon>Pentapetalae</taxon>
        <taxon>rosids</taxon>
        <taxon>malvids</taxon>
        <taxon>Myrtales</taxon>
        <taxon>Lythraceae</taxon>
        <taxon>Punica</taxon>
    </lineage>
</organism>
<accession>A0A218WRR7</accession>
<evidence type="ECO:0000313" key="2">
    <source>
        <dbReference type="EMBL" id="OWM75333.1"/>
    </source>
</evidence>
<evidence type="ECO:0000256" key="1">
    <source>
        <dbReference type="SAM" id="MobiDB-lite"/>
    </source>
</evidence>
<proteinExistence type="predicted"/>
<dbReference type="EMBL" id="MTKT01003261">
    <property type="protein sequence ID" value="OWM75333.1"/>
    <property type="molecule type" value="Genomic_DNA"/>
</dbReference>
<evidence type="ECO:0000313" key="3">
    <source>
        <dbReference type="Proteomes" id="UP000197138"/>
    </source>
</evidence>
<protein>
    <submittedName>
        <fullName evidence="2">Uncharacterized protein</fullName>
    </submittedName>
</protein>
<sequence>MASGGSAYVVDSANKKAAGGSGTAVRAGGGDRGSLIGWTVGAYAIAEKDASSTSETKAGGTTGLGSTIGLGSGGGIKLDEA</sequence>
<feature type="region of interest" description="Disordered" evidence="1">
    <location>
        <begin position="50"/>
        <end position="81"/>
    </location>
</feature>
<dbReference type="Proteomes" id="UP000197138">
    <property type="component" value="Unassembled WGS sequence"/>
</dbReference>
<dbReference type="AlphaFoldDB" id="A0A218WRR7"/>
<reference evidence="3" key="1">
    <citation type="journal article" date="2017" name="Plant J.">
        <title>The pomegranate (Punica granatum L.) genome and the genomics of punicalagin biosynthesis.</title>
        <authorList>
            <person name="Qin G."/>
            <person name="Xu C."/>
            <person name="Ming R."/>
            <person name="Tang H."/>
            <person name="Guyot R."/>
            <person name="Kramer E.M."/>
            <person name="Hu Y."/>
            <person name="Yi X."/>
            <person name="Qi Y."/>
            <person name="Xu X."/>
            <person name="Gao Z."/>
            <person name="Pan H."/>
            <person name="Jian J."/>
            <person name="Tian Y."/>
            <person name="Yue Z."/>
            <person name="Xu Y."/>
        </authorList>
    </citation>
    <scope>NUCLEOTIDE SEQUENCE [LARGE SCALE GENOMIC DNA]</scope>
    <source>
        <strain evidence="3">cv. Dabenzi</strain>
    </source>
</reference>